<sequence>MCILGLVQSRHPHFPFILVDNRDESPARSTGNIGCRVDPETGYKIISAVDNKEGGTWMGFNADTKNYVVLTNVFGPQCIPTLPSIDQSTSESNGTISSPITISRGVIVSGILKFSKKLKTMQQVSELQHLVLNQYFGEGKYMRGFNIIMGNLSEISETSKMFYMTNRDENALDTFQNHYIIRELDHDRTHVVSNSYLNDSTNDLYKKYKIDLLRNLLDETLKNTQHVTNACEMRNELEKCITNRLSDFYDGCIVRNTLEQADEMDFKKHPELLKYIPPHWMAEEQTLQHFRLRYDSHFNIFVNRTYFKTRSQTIILVDVFGKVHYFYRDTDLLFLSERDAVRHEELSSTTHNAVSKEVLTEDQMIERSKLAIEEIQKQRSTHELTSFPWEYICVE</sequence>
<accession>A0AA88GJ60</accession>
<name>A0AA88GJ60_NAELO</name>
<protein>
    <submittedName>
        <fullName evidence="1">Uncharacterized protein</fullName>
    </submittedName>
</protein>
<comment type="caution">
    <text evidence="1">The sequence shown here is derived from an EMBL/GenBank/DDBJ whole genome shotgun (WGS) entry which is preliminary data.</text>
</comment>
<dbReference type="RefSeq" id="XP_044547655.1">
    <property type="nucleotide sequence ID" value="XM_044695554.1"/>
</dbReference>
<organism evidence="1 2">
    <name type="scientific">Naegleria lovaniensis</name>
    <name type="common">Amoeba</name>
    <dbReference type="NCBI Taxonomy" id="51637"/>
    <lineage>
        <taxon>Eukaryota</taxon>
        <taxon>Discoba</taxon>
        <taxon>Heterolobosea</taxon>
        <taxon>Tetramitia</taxon>
        <taxon>Eutetramitia</taxon>
        <taxon>Vahlkampfiidae</taxon>
        <taxon>Naegleria</taxon>
    </lineage>
</organism>
<dbReference type="EMBL" id="PYSW02000025">
    <property type="protein sequence ID" value="KAG2381976.1"/>
    <property type="molecule type" value="Genomic_DNA"/>
</dbReference>
<dbReference type="Pfam" id="PF05742">
    <property type="entry name" value="TANGO2"/>
    <property type="match status" value="1"/>
</dbReference>
<evidence type="ECO:0000313" key="2">
    <source>
        <dbReference type="Proteomes" id="UP000816034"/>
    </source>
</evidence>
<keyword evidence="2" id="KW-1185">Reference proteome</keyword>
<dbReference type="GeneID" id="68098223"/>
<dbReference type="PANTHER" id="PTHR17985:SF8">
    <property type="entry name" value="TRANSPORT AND GOLGI ORGANIZATION PROTEIN 2 HOMOLOG"/>
    <property type="match status" value="1"/>
</dbReference>
<dbReference type="InterPro" id="IPR008551">
    <property type="entry name" value="TANGO2"/>
</dbReference>
<reference evidence="1 2" key="1">
    <citation type="journal article" date="2018" name="BMC Genomics">
        <title>The genome of Naegleria lovaniensis, the basis for a comparative approach to unravel pathogenicity factors of the human pathogenic amoeba N. fowleri.</title>
        <authorList>
            <person name="Liechti N."/>
            <person name="Schurch N."/>
            <person name="Bruggmann R."/>
            <person name="Wittwer M."/>
        </authorList>
    </citation>
    <scope>NUCLEOTIDE SEQUENCE [LARGE SCALE GENOMIC DNA]</scope>
    <source>
        <strain evidence="1 2">ATCC 30569</strain>
    </source>
</reference>
<gene>
    <name evidence="1" type="ORF">C9374_005768</name>
</gene>
<proteinExistence type="predicted"/>
<dbReference type="Proteomes" id="UP000816034">
    <property type="component" value="Unassembled WGS sequence"/>
</dbReference>
<evidence type="ECO:0000313" key="1">
    <source>
        <dbReference type="EMBL" id="KAG2381976.1"/>
    </source>
</evidence>
<dbReference type="PANTHER" id="PTHR17985">
    <property type="entry name" value="SER/THR-RICH PROTEIN T10 IN DGCR REGION"/>
    <property type="match status" value="1"/>
</dbReference>
<dbReference type="AlphaFoldDB" id="A0AA88GJ60"/>